<keyword evidence="3" id="KW-0614">Plasmid</keyword>
<evidence type="ECO:0000313" key="4">
    <source>
        <dbReference type="Proteomes" id="UP000006426"/>
    </source>
</evidence>
<feature type="compositionally biased region" description="Polar residues" evidence="1">
    <location>
        <begin position="1"/>
        <end position="10"/>
    </location>
</feature>
<keyword evidence="2" id="KW-1133">Transmembrane helix</keyword>
<name>A0AAD0M619_PSEAV</name>
<organism evidence="3 4">
    <name type="scientific">Pseudomonas amygdali pv. lachrymans str. M301315</name>
    <dbReference type="NCBI Taxonomy" id="629260"/>
    <lineage>
        <taxon>Bacteria</taxon>
        <taxon>Pseudomonadati</taxon>
        <taxon>Pseudomonadota</taxon>
        <taxon>Gammaproteobacteria</taxon>
        <taxon>Pseudomonadales</taxon>
        <taxon>Pseudomonadaceae</taxon>
        <taxon>Pseudomonas</taxon>
        <taxon>Pseudomonas amygdali</taxon>
    </lineage>
</organism>
<protein>
    <recommendedName>
        <fullName evidence="5">Conjugal transfer protein</fullName>
    </recommendedName>
</protein>
<dbReference type="Pfam" id="PF11393">
    <property type="entry name" value="T4BSS_DotI_IcmL"/>
    <property type="match status" value="1"/>
</dbReference>
<feature type="transmembrane region" description="Helical" evidence="2">
    <location>
        <begin position="62"/>
        <end position="84"/>
    </location>
</feature>
<feature type="region of interest" description="Disordered" evidence="1">
    <location>
        <begin position="1"/>
        <end position="44"/>
    </location>
</feature>
<feature type="compositionally biased region" description="Polar residues" evidence="1">
    <location>
        <begin position="17"/>
        <end position="27"/>
    </location>
</feature>
<dbReference type="EMBL" id="CP031226">
    <property type="protein sequence ID" value="AXH59506.1"/>
    <property type="molecule type" value="Genomic_DNA"/>
</dbReference>
<dbReference type="AlphaFoldDB" id="A0AAD0M619"/>
<evidence type="ECO:0000256" key="2">
    <source>
        <dbReference type="SAM" id="Phobius"/>
    </source>
</evidence>
<gene>
    <name evidence="3" type="ORF">PLA107_030225</name>
</gene>
<dbReference type="CDD" id="cd16385">
    <property type="entry name" value="IcmL"/>
    <property type="match status" value="1"/>
</dbReference>
<keyword evidence="2" id="KW-0812">Transmembrane</keyword>
<evidence type="ECO:0000256" key="1">
    <source>
        <dbReference type="SAM" id="MobiDB-lite"/>
    </source>
</evidence>
<evidence type="ECO:0008006" key="5">
    <source>
        <dbReference type="Google" id="ProtNLM"/>
    </source>
</evidence>
<evidence type="ECO:0000313" key="3">
    <source>
        <dbReference type="EMBL" id="AXH59506.1"/>
    </source>
</evidence>
<geneLocation type="plasmid" evidence="4">
    <name>pmppla107</name>
</geneLocation>
<accession>A0AAD0M619</accession>
<keyword evidence="2" id="KW-0472">Membrane</keyword>
<dbReference type="InterPro" id="IPR021055">
    <property type="entry name" value="T4BSS_IcmL/DotI"/>
</dbReference>
<dbReference type="Proteomes" id="UP000006426">
    <property type="component" value="Plasmid pmppla107"/>
</dbReference>
<sequence>MVGSSSSPLSKNKKRQVMSNPANNTKQQARRAPAPGSNLPKGEGFEAVKHRNEFFKAGDRKLTIMLSVVVVVVCIQIFVAFLGFTARNERVYFATDRNGSLIPLIALGEPNQKDTVVAQWLQNALVDTFSFDFTNINTRLNEATMKWFNDNGANELLRAMKDSGNFDVITERRMILTTTLNSTPILVGKKPNAEGVFSWTFQVDAIMTFRTQSQEFTNNVRFTVMVDRRSVLEDVNGLGISKVVMTKR</sequence>
<reference evidence="3 4" key="1">
    <citation type="journal article" date="2011" name="PLoS Pathog.">
        <title>Dynamic evolution of pathogenicity revealed by sequencing and comparative genomics of 19 Pseudomonas syringae isolates.</title>
        <authorList>
            <person name="Baltrus D.A."/>
            <person name="Nishimura M.T."/>
            <person name="Romanchuk A."/>
            <person name="Chang J.H."/>
            <person name="Mukhtar M.S."/>
            <person name="Cherkis K."/>
            <person name="Roach J."/>
            <person name="Grant S.R."/>
            <person name="Jones C.D."/>
            <person name="Dangl J.L."/>
        </authorList>
    </citation>
    <scope>NUCLEOTIDE SEQUENCE [LARGE SCALE GENOMIC DNA]</scope>
    <source>
        <strain evidence="3 4">M301315</strain>
    </source>
</reference>
<proteinExistence type="predicted"/>